<evidence type="ECO:0000313" key="2">
    <source>
        <dbReference type="EMBL" id="AIF18669.1"/>
    </source>
</evidence>
<proteinExistence type="predicted"/>
<reference evidence="2" key="1">
    <citation type="journal article" date="2014" name="Genome Biol. Evol.">
        <title>Pangenome evidence for extensive interdomain horizontal transfer affecting lineage core and shell genes in uncultured planktonic thaumarchaeota and euryarchaeota.</title>
        <authorList>
            <person name="Deschamps P."/>
            <person name="Zivanovic Y."/>
            <person name="Moreira D."/>
            <person name="Rodriguez-Valera F."/>
            <person name="Lopez-Garcia P."/>
        </authorList>
    </citation>
    <scope>NUCLEOTIDE SEQUENCE</scope>
</reference>
<sequence>MREVTDDKLEKYFSVSERALAMAKENVNVDKKKEAEIILDMASRYIEDAKHFLEKDDKVTSFAALNYAHGWLDCGAMLGFFNVTDNTLFTVD</sequence>
<evidence type="ECO:0000259" key="1">
    <source>
        <dbReference type="Pfam" id="PF04010"/>
    </source>
</evidence>
<name>A0A075HS93_9EURY</name>
<dbReference type="InterPro" id="IPR036809">
    <property type="entry name" value="AF1782-like_sf"/>
</dbReference>
<protein>
    <recommendedName>
        <fullName evidence="1">DUF357 domain-containing protein</fullName>
    </recommendedName>
</protein>
<dbReference type="SUPFAM" id="SSF158372">
    <property type="entry name" value="AF1782-like"/>
    <property type="match status" value="1"/>
</dbReference>
<accession>A0A075HS93</accession>
<dbReference type="AlphaFoldDB" id="A0A075HS93"/>
<dbReference type="EMBL" id="KF901116">
    <property type="protein sequence ID" value="AIF18669.1"/>
    <property type="molecule type" value="Genomic_DNA"/>
</dbReference>
<dbReference type="InterPro" id="IPR023140">
    <property type="entry name" value="DUF357"/>
</dbReference>
<dbReference type="Gene3D" id="1.20.1270.90">
    <property type="entry name" value="AF1782-like"/>
    <property type="match status" value="1"/>
</dbReference>
<dbReference type="Pfam" id="PF04010">
    <property type="entry name" value="DUF357"/>
    <property type="match status" value="1"/>
</dbReference>
<feature type="domain" description="DUF357" evidence="1">
    <location>
        <begin position="11"/>
        <end position="81"/>
    </location>
</feature>
<organism evidence="2">
    <name type="scientific">uncultured marine group II/III euryarchaeote KM3_83_G03</name>
    <dbReference type="NCBI Taxonomy" id="1456522"/>
    <lineage>
        <taxon>Archaea</taxon>
        <taxon>Methanobacteriati</taxon>
        <taxon>Methanobacteriota</taxon>
        <taxon>environmental samples</taxon>
    </lineage>
</organism>